<evidence type="ECO:0000313" key="2">
    <source>
        <dbReference type="Proteomes" id="UP000789525"/>
    </source>
</evidence>
<name>A0ACA9QBD8_9GLOM</name>
<gene>
    <name evidence="1" type="ORF">ACOLOM_LOCUS12352</name>
</gene>
<sequence length="237" mass="26681">MAEPQNDTSPKEEGRQDTRQCRICLAGVEEEPELGRLIKPCRCKGSIRYVHVKCLNTWRKTGSSLNSNSFWACGQCGFKYNLARTKILGLSTSPWVMYPTTVVLFFIIVFAASFVVSFFLPELDDPLLVVPPPQPDIGITWWHSPIGIASDVIRETVHTFAEVSTPKEVLEAQHQQRLRDKGSKSSIFTFRRWASHYLLGAITSKIYARSADNVVTFWSVANRSGPLDTGWTEGRRG</sequence>
<evidence type="ECO:0000313" key="1">
    <source>
        <dbReference type="EMBL" id="CAG8744382.1"/>
    </source>
</evidence>
<reference evidence="1" key="1">
    <citation type="submission" date="2021-06" db="EMBL/GenBank/DDBJ databases">
        <authorList>
            <person name="Kallberg Y."/>
            <person name="Tangrot J."/>
            <person name="Rosling A."/>
        </authorList>
    </citation>
    <scope>NUCLEOTIDE SEQUENCE</scope>
    <source>
        <strain evidence="1">CL356</strain>
    </source>
</reference>
<protein>
    <submittedName>
        <fullName evidence="1">16979_t:CDS:1</fullName>
    </submittedName>
</protein>
<dbReference type="EMBL" id="CAJVPT010049626">
    <property type="protein sequence ID" value="CAG8744382.1"/>
    <property type="molecule type" value="Genomic_DNA"/>
</dbReference>
<organism evidence="1 2">
    <name type="scientific">Acaulospora colombiana</name>
    <dbReference type="NCBI Taxonomy" id="27376"/>
    <lineage>
        <taxon>Eukaryota</taxon>
        <taxon>Fungi</taxon>
        <taxon>Fungi incertae sedis</taxon>
        <taxon>Mucoromycota</taxon>
        <taxon>Glomeromycotina</taxon>
        <taxon>Glomeromycetes</taxon>
        <taxon>Diversisporales</taxon>
        <taxon>Acaulosporaceae</taxon>
        <taxon>Acaulospora</taxon>
    </lineage>
</organism>
<accession>A0ACA9QBD8</accession>
<dbReference type="Proteomes" id="UP000789525">
    <property type="component" value="Unassembled WGS sequence"/>
</dbReference>
<feature type="non-terminal residue" evidence="1">
    <location>
        <position position="237"/>
    </location>
</feature>
<keyword evidence="2" id="KW-1185">Reference proteome</keyword>
<proteinExistence type="predicted"/>
<comment type="caution">
    <text evidence="1">The sequence shown here is derived from an EMBL/GenBank/DDBJ whole genome shotgun (WGS) entry which is preliminary data.</text>
</comment>